<keyword evidence="4" id="KW-0808">Transferase</keyword>
<keyword evidence="11" id="KW-0325">Glycoprotein</keyword>
<dbReference type="Proteomes" id="UP000314982">
    <property type="component" value="Unassembled WGS sequence"/>
</dbReference>
<proteinExistence type="inferred from homology"/>
<reference evidence="13" key="1">
    <citation type="submission" date="2018-06" db="EMBL/GenBank/DDBJ databases">
        <title>Genome assembly of Danube salmon.</title>
        <authorList>
            <person name="Macqueen D.J."/>
            <person name="Gundappa M.K."/>
        </authorList>
    </citation>
    <scope>NUCLEOTIDE SEQUENCE [LARGE SCALE GENOMIC DNA]</scope>
</reference>
<evidence type="ECO:0000256" key="7">
    <source>
        <dbReference type="ARBA" id="ARBA00022989"/>
    </source>
</evidence>
<dbReference type="InterPro" id="IPR001675">
    <property type="entry name" value="Glyco_trans_29"/>
</dbReference>
<evidence type="ECO:0000256" key="5">
    <source>
        <dbReference type="ARBA" id="ARBA00022692"/>
    </source>
</evidence>
<keyword evidence="10" id="KW-1015">Disulfide bond</keyword>
<keyword evidence="7" id="KW-1133">Transmembrane helix</keyword>
<dbReference type="PANTHER" id="PTHR11987:SF36">
    <property type="entry name" value="SIA-ALPHA-2,3-GAL-BETA-1,4-GLCNAC-R:ALPHA 2,8-SIALYLTRANSFERASE"/>
    <property type="match status" value="1"/>
</dbReference>
<protein>
    <submittedName>
        <fullName evidence="12">ST8 alpha-N-acetyl-neuraminide alpha-2,8-sialyltransferase 3</fullName>
    </submittedName>
</protein>
<evidence type="ECO:0000256" key="4">
    <source>
        <dbReference type="ARBA" id="ARBA00022679"/>
    </source>
</evidence>
<dbReference type="Gene3D" id="3.90.1480.20">
    <property type="entry name" value="Glycosyl transferase family 29"/>
    <property type="match status" value="1"/>
</dbReference>
<evidence type="ECO:0000256" key="6">
    <source>
        <dbReference type="ARBA" id="ARBA00022968"/>
    </source>
</evidence>
<evidence type="ECO:0000256" key="1">
    <source>
        <dbReference type="ARBA" id="ARBA00004323"/>
    </source>
</evidence>
<dbReference type="Pfam" id="PF00777">
    <property type="entry name" value="Glyco_transf_29"/>
    <property type="match status" value="1"/>
</dbReference>
<evidence type="ECO:0000256" key="9">
    <source>
        <dbReference type="ARBA" id="ARBA00023136"/>
    </source>
</evidence>
<comment type="subcellular location">
    <subcellularLocation>
        <location evidence="1">Golgi apparatus membrane</location>
        <topology evidence="1">Single-pass type II membrane protein</topology>
    </subcellularLocation>
</comment>
<evidence type="ECO:0000256" key="3">
    <source>
        <dbReference type="ARBA" id="ARBA00022676"/>
    </source>
</evidence>
<dbReference type="Ensembl" id="ENSHHUT00000081860.1">
    <property type="protein sequence ID" value="ENSHHUP00000079307.1"/>
    <property type="gene ID" value="ENSHHUG00000046205.1"/>
</dbReference>
<keyword evidence="9" id="KW-0472">Membrane</keyword>
<reference evidence="12" key="3">
    <citation type="submission" date="2025-09" db="UniProtKB">
        <authorList>
            <consortium name="Ensembl"/>
        </authorList>
    </citation>
    <scope>IDENTIFICATION</scope>
</reference>
<keyword evidence="3" id="KW-0328">Glycosyltransferase</keyword>
<evidence type="ECO:0000256" key="10">
    <source>
        <dbReference type="ARBA" id="ARBA00023157"/>
    </source>
</evidence>
<dbReference type="AlphaFoldDB" id="A0A4W5QSU3"/>
<dbReference type="InterPro" id="IPR050943">
    <property type="entry name" value="Glycosyltr_29_Sialyltrsf"/>
</dbReference>
<evidence type="ECO:0000256" key="11">
    <source>
        <dbReference type="ARBA" id="ARBA00023180"/>
    </source>
</evidence>
<keyword evidence="8" id="KW-0333">Golgi apparatus</keyword>
<dbReference type="GO" id="GO:0003828">
    <property type="term" value="F:alpha-N-acetylneuraminate alpha-2,8-sialyltransferase activity"/>
    <property type="evidence" value="ECO:0007669"/>
    <property type="project" value="TreeGrafter"/>
</dbReference>
<keyword evidence="13" id="KW-1185">Reference proteome</keyword>
<sequence>MITTVMLTLHADNINSVFTKGNPLPLRSQFALNFLDPSFIPLTHALNEELQGKSSKWKFNRTAFYQQRYYDYVGYLHKYVFSINNNLKSLLPDASPIQNKHYNVCAVVGNSGILTGSHCGPEIDSADFIFRCNFAPTESYYKDVGRKTNLTTFNPSILERYYNNLLTIQDRNNFFLNLKKLEGAILWIPVFTYHIHKTVNLLITTLYHIIFLNSRNLLHLYWKTKNLSLKRLSTGILMYTLASAMCEEIHLYGFWPFGWDPNTGKELPYHYYDKKGIKFTTKWQETHELPSEFKLLYKMHGEGVTKLSLSHCS</sequence>
<dbReference type="InterPro" id="IPR038578">
    <property type="entry name" value="GT29-like_sf"/>
</dbReference>
<dbReference type="GO" id="GO:0006491">
    <property type="term" value="P:N-glycan processing"/>
    <property type="evidence" value="ECO:0007669"/>
    <property type="project" value="TreeGrafter"/>
</dbReference>
<comment type="similarity">
    <text evidence="2">Belongs to the glycosyltransferase 29 family.</text>
</comment>
<keyword evidence="6" id="KW-0735">Signal-anchor</keyword>
<organism evidence="12 13">
    <name type="scientific">Hucho hucho</name>
    <name type="common">huchen</name>
    <dbReference type="NCBI Taxonomy" id="62062"/>
    <lineage>
        <taxon>Eukaryota</taxon>
        <taxon>Metazoa</taxon>
        <taxon>Chordata</taxon>
        <taxon>Craniata</taxon>
        <taxon>Vertebrata</taxon>
        <taxon>Euteleostomi</taxon>
        <taxon>Actinopterygii</taxon>
        <taxon>Neopterygii</taxon>
        <taxon>Teleostei</taxon>
        <taxon>Protacanthopterygii</taxon>
        <taxon>Salmoniformes</taxon>
        <taxon>Salmonidae</taxon>
        <taxon>Salmoninae</taxon>
        <taxon>Hucho</taxon>
    </lineage>
</organism>
<dbReference type="FunFam" id="3.90.1480.20:FF:000001">
    <property type="entry name" value="ST8 alpha-N-acetyl-neuraminide alpha-2,8-sialyltransferase 2"/>
    <property type="match status" value="1"/>
</dbReference>
<dbReference type="PANTHER" id="PTHR11987">
    <property type="entry name" value="ALPHA-2,8-SIALYLTRANSFERASE"/>
    <property type="match status" value="1"/>
</dbReference>
<dbReference type="GO" id="GO:0000139">
    <property type="term" value="C:Golgi membrane"/>
    <property type="evidence" value="ECO:0007669"/>
    <property type="project" value="UniProtKB-SubCell"/>
</dbReference>
<keyword evidence="5" id="KW-0812">Transmembrane</keyword>
<evidence type="ECO:0000313" key="13">
    <source>
        <dbReference type="Proteomes" id="UP000314982"/>
    </source>
</evidence>
<reference evidence="12" key="2">
    <citation type="submission" date="2025-08" db="UniProtKB">
        <authorList>
            <consortium name="Ensembl"/>
        </authorList>
    </citation>
    <scope>IDENTIFICATION</scope>
</reference>
<accession>A0A4W5QSU3</accession>
<name>A0A4W5QSU3_9TELE</name>
<evidence type="ECO:0000313" key="12">
    <source>
        <dbReference type="Ensembl" id="ENSHHUP00000079307.1"/>
    </source>
</evidence>
<evidence type="ECO:0000256" key="8">
    <source>
        <dbReference type="ARBA" id="ARBA00023034"/>
    </source>
</evidence>
<dbReference type="GeneTree" id="ENSGT01030000234535"/>
<dbReference type="GO" id="GO:0009311">
    <property type="term" value="P:oligosaccharide metabolic process"/>
    <property type="evidence" value="ECO:0007669"/>
    <property type="project" value="TreeGrafter"/>
</dbReference>
<evidence type="ECO:0000256" key="2">
    <source>
        <dbReference type="ARBA" id="ARBA00006003"/>
    </source>
</evidence>